<keyword evidence="1" id="KW-1185">Reference proteome</keyword>
<evidence type="ECO:0000313" key="2">
    <source>
        <dbReference type="RefSeq" id="XP_075080080.1"/>
    </source>
</evidence>
<reference evidence="2" key="2">
    <citation type="submission" date="2025-08" db="UniProtKB">
        <authorList>
            <consortium name="RefSeq"/>
        </authorList>
    </citation>
    <scope>IDENTIFICATION</scope>
    <source>
        <tissue evidence="2">Leaf</tissue>
    </source>
</reference>
<dbReference type="RefSeq" id="XP_075080080.1">
    <property type="nucleotide sequence ID" value="XM_075223979.1"/>
</dbReference>
<reference evidence="1" key="1">
    <citation type="journal article" date="2014" name="Nat. Commun.">
        <title>The tobacco genome sequence and its comparison with those of tomato and potato.</title>
        <authorList>
            <person name="Sierro N."/>
            <person name="Battey J.N."/>
            <person name="Ouadi S."/>
            <person name="Bakaher N."/>
            <person name="Bovet L."/>
            <person name="Willig A."/>
            <person name="Goepfert S."/>
            <person name="Peitsch M.C."/>
            <person name="Ivanov N.V."/>
        </authorList>
    </citation>
    <scope>NUCLEOTIDE SEQUENCE [LARGE SCALE GENOMIC DNA]</scope>
</reference>
<accession>A0AC58S556</accession>
<evidence type="ECO:0000313" key="1">
    <source>
        <dbReference type="Proteomes" id="UP000790787"/>
    </source>
</evidence>
<protein>
    <submittedName>
        <fullName evidence="2">Uncharacterized protein LOC142165420</fullName>
    </submittedName>
</protein>
<sequence length="344" mass="38441">MSFFSDCCVFQDIYSGKLKGIGRLEHDLYVLDLVIQGNHTGDLGLHGISSTLVVNRISGMLWNRRLGHVPIDTIKRFPMFNNARITNCTDHYDICSLAKQSRLSFTNSSNKSVIFGELIHADVWGPFKVLTHDGKRFFLTLMDDFSRYTWVCLMNSEDESVVVLKYFLALMTTKFSATVKTIRTDNGGEFINSQLKELLISAANLKKQDNFFPRAIPAVLLGYSLVQKGYKSFYVHNQYVFVSMDVIFKEDQFPFEDSFPISQFESTAAQHSLSVPFDSEDLHIPAISTSKTIATTDVSPVDSPISSPASSSQPPASSYPPMVHIEAAVPSTVRHSTRVSRPPG</sequence>
<name>A0AC58S556_TOBAC</name>
<dbReference type="Proteomes" id="UP000790787">
    <property type="component" value="Chromosome 10"/>
</dbReference>
<proteinExistence type="predicted"/>
<gene>
    <name evidence="2" type="primary">LOC142165420</name>
</gene>
<organism evidence="1 2">
    <name type="scientific">Nicotiana tabacum</name>
    <name type="common">Common tobacco</name>
    <dbReference type="NCBI Taxonomy" id="4097"/>
    <lineage>
        <taxon>Eukaryota</taxon>
        <taxon>Viridiplantae</taxon>
        <taxon>Streptophyta</taxon>
        <taxon>Embryophyta</taxon>
        <taxon>Tracheophyta</taxon>
        <taxon>Spermatophyta</taxon>
        <taxon>Magnoliopsida</taxon>
        <taxon>eudicotyledons</taxon>
        <taxon>Gunneridae</taxon>
        <taxon>Pentapetalae</taxon>
        <taxon>asterids</taxon>
        <taxon>lamiids</taxon>
        <taxon>Solanales</taxon>
        <taxon>Solanaceae</taxon>
        <taxon>Nicotianoideae</taxon>
        <taxon>Nicotianeae</taxon>
        <taxon>Nicotiana</taxon>
    </lineage>
</organism>